<proteinExistence type="predicted"/>
<evidence type="ECO:0000313" key="9">
    <source>
        <dbReference type="Proteomes" id="UP000053760"/>
    </source>
</evidence>
<keyword evidence="1" id="KW-0808">Transferase</keyword>
<evidence type="ECO:0000256" key="5">
    <source>
        <dbReference type="ARBA" id="ARBA00022801"/>
    </source>
</evidence>
<evidence type="ECO:0000256" key="3">
    <source>
        <dbReference type="ARBA" id="ARBA00022722"/>
    </source>
</evidence>
<keyword evidence="2" id="KW-0548">Nucleotidyltransferase</keyword>
<dbReference type="GO" id="GO:0003964">
    <property type="term" value="F:RNA-directed DNA polymerase activity"/>
    <property type="evidence" value="ECO:0007669"/>
    <property type="project" value="UniProtKB-KW"/>
</dbReference>
<evidence type="ECO:0000256" key="1">
    <source>
        <dbReference type="ARBA" id="ARBA00022679"/>
    </source>
</evidence>
<keyword evidence="5" id="KW-0378">Hydrolase</keyword>
<reference evidence="8 9" key="1">
    <citation type="submission" date="2014-04" db="EMBL/GenBank/DDBJ databases">
        <title>Genome evolution of avian class.</title>
        <authorList>
            <person name="Zhang G."/>
            <person name="Li C."/>
        </authorList>
    </citation>
    <scope>NUCLEOTIDE SEQUENCE [LARGE SCALE GENOMIC DNA]</scope>
    <source>
        <strain evidence="8">BGI_N303</strain>
    </source>
</reference>
<feature type="domain" description="RNase H type-1" evidence="7">
    <location>
        <begin position="241"/>
        <end position="308"/>
    </location>
</feature>
<evidence type="ECO:0000313" key="8">
    <source>
        <dbReference type="EMBL" id="KFO71645.1"/>
    </source>
</evidence>
<gene>
    <name evidence="8" type="ORF">N303_14865</name>
</gene>
<keyword evidence="9" id="KW-1185">Reference proteome</keyword>
<dbReference type="InterPro" id="IPR036397">
    <property type="entry name" value="RNaseH_sf"/>
</dbReference>
<evidence type="ECO:0000259" key="7">
    <source>
        <dbReference type="PROSITE" id="PS50879"/>
    </source>
</evidence>
<dbReference type="InterPro" id="IPR010661">
    <property type="entry name" value="RVT_thumb"/>
</dbReference>
<dbReference type="PROSITE" id="PS50879">
    <property type="entry name" value="RNASE_H_1"/>
    <property type="match status" value="1"/>
</dbReference>
<dbReference type="EMBL" id="KL447269">
    <property type="protein sequence ID" value="KFO71645.1"/>
    <property type="molecule type" value="Genomic_DNA"/>
</dbReference>
<keyword evidence="4" id="KW-0255">Endonuclease</keyword>
<dbReference type="AlphaFoldDB" id="A0A091FMC6"/>
<dbReference type="GO" id="GO:0004523">
    <property type="term" value="F:RNA-DNA hybrid ribonuclease activity"/>
    <property type="evidence" value="ECO:0007669"/>
    <property type="project" value="InterPro"/>
</dbReference>
<keyword evidence="3" id="KW-0540">Nuclease</keyword>
<dbReference type="InterPro" id="IPR043128">
    <property type="entry name" value="Rev_trsase/Diguanyl_cyclase"/>
</dbReference>
<evidence type="ECO:0000256" key="6">
    <source>
        <dbReference type="ARBA" id="ARBA00022918"/>
    </source>
</evidence>
<feature type="non-terminal residue" evidence="8">
    <location>
        <position position="308"/>
    </location>
</feature>
<dbReference type="Gene3D" id="3.30.70.270">
    <property type="match status" value="1"/>
</dbReference>
<dbReference type="STRING" id="55661.A0A091FMC6"/>
<feature type="non-terminal residue" evidence="8">
    <location>
        <position position="1"/>
    </location>
</feature>
<evidence type="ECO:0000256" key="4">
    <source>
        <dbReference type="ARBA" id="ARBA00022759"/>
    </source>
</evidence>
<organism evidence="8 9">
    <name type="scientific">Cuculus canorus</name>
    <name type="common">Common cuckoo</name>
    <dbReference type="NCBI Taxonomy" id="55661"/>
    <lineage>
        <taxon>Eukaryota</taxon>
        <taxon>Metazoa</taxon>
        <taxon>Chordata</taxon>
        <taxon>Craniata</taxon>
        <taxon>Vertebrata</taxon>
        <taxon>Euteleostomi</taxon>
        <taxon>Archelosauria</taxon>
        <taxon>Archosauria</taxon>
        <taxon>Dinosauria</taxon>
        <taxon>Saurischia</taxon>
        <taxon>Theropoda</taxon>
        <taxon>Coelurosauria</taxon>
        <taxon>Aves</taxon>
        <taxon>Neognathae</taxon>
        <taxon>Neoaves</taxon>
        <taxon>Otidimorphae</taxon>
        <taxon>Cuculiformes</taxon>
        <taxon>Cuculidae</taxon>
        <taxon>Cuculus</taxon>
    </lineage>
</organism>
<accession>A0A091FMC6</accession>
<dbReference type="InterPro" id="IPR002156">
    <property type="entry name" value="RNaseH_domain"/>
</dbReference>
<evidence type="ECO:0000256" key="2">
    <source>
        <dbReference type="ARBA" id="ARBA00022695"/>
    </source>
</evidence>
<dbReference type="Gene3D" id="3.30.420.10">
    <property type="entry name" value="Ribonuclease H-like superfamily/Ribonuclease H"/>
    <property type="match status" value="1"/>
</dbReference>
<dbReference type="InterPro" id="IPR043502">
    <property type="entry name" value="DNA/RNA_pol_sf"/>
</dbReference>
<dbReference type="GO" id="GO:0035613">
    <property type="term" value="F:RNA stem-loop binding"/>
    <property type="evidence" value="ECO:0007669"/>
    <property type="project" value="TreeGrafter"/>
</dbReference>
<dbReference type="Proteomes" id="UP000053760">
    <property type="component" value="Unassembled WGS sequence"/>
</dbReference>
<dbReference type="PANTHER" id="PTHR41694:SF3">
    <property type="entry name" value="RNA-DIRECTED DNA POLYMERASE-RELATED"/>
    <property type="match status" value="1"/>
</dbReference>
<dbReference type="SUPFAM" id="SSF53098">
    <property type="entry name" value="Ribonuclease H-like"/>
    <property type="match status" value="1"/>
</dbReference>
<protein>
    <recommendedName>
        <fullName evidence="7">RNase H type-1 domain-containing protein</fullName>
    </recommendedName>
</protein>
<name>A0A091FMC6_CUCCA</name>
<dbReference type="PANTHER" id="PTHR41694">
    <property type="entry name" value="ENDOGENOUS RETROVIRUS GROUP K MEMBER POL PROTEIN"/>
    <property type="match status" value="1"/>
</dbReference>
<sequence length="308" mass="34826">IGLCVAPEKIPLWKYMGLKIQEQTIQPQQVKPLCSLKTLSDVQKLLGAIKWVHPLLGITMEEIHPLFMLLKGDSDLTSPRQLNKDSLVALDKVAKNLSRTQTFCKCLNTPIELYIISAKFQLFGVLAQWVEGVSDKFRPLEWVFLPHQFSKTITTQHEMLAMLIQKGCHSLLELNRMDPFTIYVPVTQEQVVWLLKHSLSIQIVLADYKGQISICYPPSPLLNLFECISLIPTMKLSHIPFKEALTVFTDGSGKTGKSVIVWRTKTVTWKLDICKVSRSPQIVELAAVVRCFKLFSQPINIVSNSANV</sequence>
<dbReference type="InterPro" id="IPR012337">
    <property type="entry name" value="RNaseH-like_sf"/>
</dbReference>
<dbReference type="Pfam" id="PF06817">
    <property type="entry name" value="RVT_thumb"/>
    <property type="match status" value="1"/>
</dbReference>
<keyword evidence="6" id="KW-0695">RNA-directed DNA polymerase</keyword>
<dbReference type="SUPFAM" id="SSF56672">
    <property type="entry name" value="DNA/RNA polymerases"/>
    <property type="match status" value="1"/>
</dbReference>